<feature type="region of interest" description="Disordered" evidence="1">
    <location>
        <begin position="1379"/>
        <end position="1402"/>
    </location>
</feature>
<dbReference type="RefSeq" id="XP_065653970.1">
    <property type="nucleotide sequence ID" value="XM_065797898.1"/>
</dbReference>
<sequence>MHLKKTALIQFVGIFFMLGRCKTRQYTKHTKLQHAVNRDLIPTLADLFSKKTESGTEYTILGCKVINSIDGCLWSFIPDEKCQDNLSLDKVYNLLLSKSNGGNHNLANIIKVFPTESFVVKKFVLSTCGKDNGLVNFVCNSVKPFDIIEDKLKAVKVELEINFNYIDFASSFSYSDIAFTIKGEVQIGTQSLKVEFIKVKNALSEVFKLSSNAIKAADIYKVFSAKKLTDEQNDLLKTGGIFSNLVIEETLVTGSRNEDGSYQMVVNGKATGIAGFNEMKSFIVIQKPYDKPAGVGIIVSLKNVQPLNILSRIIGKDFTSIEIIKDIEVDLVLHYANQDITELGNQELADLMNPFLENGNSLVKGAVISLTIPIRDILKKIGTASNIEDMSKSISIQILIKEDKISLKFSDDMFNDGVKILAAIVPKAAENLQKYIFNNKISIKFETFEVNIKTKEVNIAVSLGNNVLIKFITLKNVYFHIVYDMSGEFQFKLNAALELSGATAEIIIEKKEKKFELSGSVASLTSEQLLKTFGNKNLVEYVEKKPKLNFGICDLKISGTFGESVPLEIRLSGNPVLFDWDGLKFEGYIMQEGINSKRYKTDLKPLQHSSHFFMQNVTQTNDYSTTKNYYNGSLQNDIEPSEVYFPQQEDEKRSNIINDIEPSQIFFPKLYNEQRSNIVERSVEMSGYQMGLAVYMKNIRLDHIAGQLSKQLVSGIDWMVNLNVAMVMSNTNQNNFNTEEIKKIVNDVMVDDFKRGVYFCGELKIPEDCKQNQLCEFSKKRMNPGAKLFVTAGFNDNGFKLKAGYNGGSLELFKNNDKSITLNSAYFDLSLGLNTEFMLKAKLTLDVPETLMFDVGIGFTGSGGIKFTSTMTGMWTPFSFLSIGNTELAVALQPPLFNPTELGLSGQVNIGKKGKEIVVKASGGINLLNPKDFYIYASINKLTFAACVEAFGFDTKLPQVILDTGFPNGLTIGVAMFRDVEIKQLGINVAKGLTLQGTVNILGYTLKAVLKVDPYKSFELNTQLSPINLFDEAFGLYLSMEDKTRGPKIFIHISSSLVKFEIRGSITVLGISAEVTINIGDEGLQFNVAGQLFRLFEANLTVNAPYSSKMSINSAGFFVKSCLSANMADASKEADAVLKNTVKDSLDAESKLMSKKGNAYKRLDFISKSFDKLEEKLNNLKSSMTLSAQSLKDYEKELDAGCKGFFDLSCQKRLIGIKVKVIIIKAKQIFRDRLYTTFEKLFLAARTLLNKAKSLFNQLESVYNTAIKGISAGLEAAKQIGEFITKNIIQIHYACFDTSLEKAAMRCFDLNVKLTLLGKDKTVNVQACIDSSFTKTIGRVVTNFLYPGAFDVNDRIKNSMGQMENVEQSLNQVDNSYKETDSEVNSKSGDFNSAMKEDDVDNNKKHGITKKWTMAEIRHQMYSDTPTFLDRNMFEFTYPVSTTNNEERAEIPLDVDSLYQVLSDEKDKCLRRKTLASGFLQISDHIQTMQKRLNIKRRSLMHAKKLFDYNMNVLEKFAIEKCKLENCTSDMNEELLRFIEKHRNAHLDHMKSLDRDLSQTEKRFLTKTRESVEHQVLKKNETIETFFEMLKNASKNVTKNSVLRKHFDTAYKVLVKKFLINEKSNHDVRVLKKVKTQMAEIRDRIPCAA</sequence>
<dbReference type="GeneID" id="136071952"/>
<evidence type="ECO:0000256" key="2">
    <source>
        <dbReference type="SAM" id="SignalP"/>
    </source>
</evidence>
<dbReference type="Proteomes" id="UP001652625">
    <property type="component" value="Chromosome 05"/>
</dbReference>
<feature type="signal peptide" evidence="2">
    <location>
        <begin position="1"/>
        <end position="23"/>
    </location>
</feature>
<evidence type="ECO:0000256" key="1">
    <source>
        <dbReference type="SAM" id="MobiDB-lite"/>
    </source>
</evidence>
<evidence type="ECO:0000313" key="3">
    <source>
        <dbReference type="Proteomes" id="UP001652625"/>
    </source>
</evidence>
<evidence type="ECO:0000313" key="4">
    <source>
        <dbReference type="RefSeq" id="XP_065653970.1"/>
    </source>
</evidence>
<accession>A0ABM4BXM7</accession>
<reference evidence="4" key="1">
    <citation type="submission" date="2025-08" db="UniProtKB">
        <authorList>
            <consortium name="RefSeq"/>
        </authorList>
    </citation>
    <scope>IDENTIFICATION</scope>
</reference>
<keyword evidence="3" id="KW-1185">Reference proteome</keyword>
<keyword evidence="2" id="KW-0732">Signal</keyword>
<name>A0ABM4BXM7_HYDVU</name>
<proteinExistence type="predicted"/>
<organism evidence="3 4">
    <name type="scientific">Hydra vulgaris</name>
    <name type="common">Hydra</name>
    <name type="synonym">Hydra attenuata</name>
    <dbReference type="NCBI Taxonomy" id="6087"/>
    <lineage>
        <taxon>Eukaryota</taxon>
        <taxon>Metazoa</taxon>
        <taxon>Cnidaria</taxon>
        <taxon>Hydrozoa</taxon>
        <taxon>Hydroidolina</taxon>
        <taxon>Anthoathecata</taxon>
        <taxon>Aplanulata</taxon>
        <taxon>Hydridae</taxon>
        <taxon>Hydra</taxon>
    </lineage>
</organism>
<feature type="chain" id="PRO_5046844806" evidence="2">
    <location>
        <begin position="24"/>
        <end position="1649"/>
    </location>
</feature>
<protein>
    <submittedName>
        <fullName evidence="4">Uncharacterized protein LOC136071952 isoform X1</fullName>
    </submittedName>
</protein>
<gene>
    <name evidence="4" type="primary">LOC136071952</name>
</gene>